<evidence type="ECO:0000256" key="16">
    <source>
        <dbReference type="ARBA" id="ARBA00023166"/>
    </source>
</evidence>
<evidence type="ECO:0000256" key="14">
    <source>
        <dbReference type="ARBA" id="ARBA00023098"/>
    </source>
</evidence>
<evidence type="ECO:0000256" key="8">
    <source>
        <dbReference type="ARBA" id="ARBA00022723"/>
    </source>
</evidence>
<dbReference type="PANTHER" id="PTHR24304:SF2">
    <property type="entry name" value="24-HYDROXYCHOLESTEROL 7-ALPHA-HYDROXYLASE"/>
    <property type="match status" value="1"/>
</dbReference>
<evidence type="ECO:0000313" key="22">
    <source>
        <dbReference type="EMBL" id="JAG94449.1"/>
    </source>
</evidence>
<dbReference type="GO" id="GO:0032259">
    <property type="term" value="P:methylation"/>
    <property type="evidence" value="ECO:0007669"/>
    <property type="project" value="UniProtKB-KW"/>
</dbReference>
<keyword evidence="4" id="KW-0444">Lipid biosynthesis</keyword>
<dbReference type="Gene3D" id="1.10.630.10">
    <property type="entry name" value="Cytochrome P450"/>
    <property type="match status" value="1"/>
</dbReference>
<dbReference type="SUPFAM" id="SSF48264">
    <property type="entry name" value="Cytochrome P450"/>
    <property type="match status" value="1"/>
</dbReference>
<dbReference type="CDD" id="cd11042">
    <property type="entry name" value="CYP51-like"/>
    <property type="match status" value="1"/>
</dbReference>
<keyword evidence="13 21" id="KW-0503">Monooxygenase</keyword>
<dbReference type="EC" id="1.14.14.154" evidence="18"/>
<dbReference type="FunFam" id="1.10.630.10:FF:000028">
    <property type="entry name" value="Cytochrome p450 51g1"/>
    <property type="match status" value="1"/>
</dbReference>
<evidence type="ECO:0000256" key="18">
    <source>
        <dbReference type="ARBA" id="ARBA00038974"/>
    </source>
</evidence>
<dbReference type="PRINTS" id="PR00465">
    <property type="entry name" value="EP450IV"/>
</dbReference>
<keyword evidence="14" id="KW-0443">Lipid metabolism</keyword>
<feature type="binding site" description="axial binding residue" evidence="20">
    <location>
        <position position="439"/>
    </location>
    <ligand>
        <name>heme</name>
        <dbReference type="ChEBI" id="CHEBI:30413"/>
    </ligand>
    <ligandPart>
        <name>Fe</name>
        <dbReference type="ChEBI" id="CHEBI:18248"/>
    </ligandPart>
</feature>
<evidence type="ECO:0000256" key="17">
    <source>
        <dbReference type="ARBA" id="ARBA00023221"/>
    </source>
</evidence>
<dbReference type="InterPro" id="IPR002403">
    <property type="entry name" value="Cyt_P450_E_grp-IV"/>
</dbReference>
<keyword evidence="16" id="KW-1207">Sterol metabolism</keyword>
<dbReference type="GO" id="GO:0005506">
    <property type="term" value="F:iron ion binding"/>
    <property type="evidence" value="ECO:0007669"/>
    <property type="project" value="InterPro"/>
</dbReference>
<evidence type="ECO:0000256" key="15">
    <source>
        <dbReference type="ARBA" id="ARBA00023136"/>
    </source>
</evidence>
<evidence type="ECO:0000256" key="2">
    <source>
        <dbReference type="ARBA" id="ARBA00004167"/>
    </source>
</evidence>
<protein>
    <recommendedName>
        <fullName evidence="18">sterol 14alpha-demethylase</fullName>
        <ecNumber evidence="18">1.14.14.154</ecNumber>
    </recommendedName>
</protein>
<dbReference type="PRINTS" id="PR00385">
    <property type="entry name" value="P450"/>
</dbReference>
<proteinExistence type="inferred from homology"/>
<keyword evidence="8 20" id="KW-0479">Metal-binding</keyword>
<name>A0A0D6QVA5_ARACU</name>
<evidence type="ECO:0000256" key="9">
    <source>
        <dbReference type="ARBA" id="ARBA00022955"/>
    </source>
</evidence>
<dbReference type="EMBL" id="GCKF01043520">
    <property type="protein sequence ID" value="JAG94449.1"/>
    <property type="molecule type" value="Transcribed_RNA"/>
</dbReference>
<reference evidence="22" key="1">
    <citation type="submission" date="2015-03" db="EMBL/GenBank/DDBJ databases">
        <title>A transcriptome of Araucaria cunninghamii, an australian fine timber species.</title>
        <authorList>
            <person name="Jing Yi C.J.Y."/>
            <person name="Yin San L.Y.S."/>
            <person name="Abdul Karim S.S."/>
            <person name="Wan Azmi N.N."/>
            <person name="Hercus R.R."/>
            <person name="Croft L.L."/>
        </authorList>
    </citation>
    <scope>NUCLEOTIDE SEQUENCE</scope>
    <source>
        <strain evidence="22">MI0301</strain>
        <tissue evidence="22">Leaf</tissue>
    </source>
</reference>
<evidence type="ECO:0000256" key="13">
    <source>
        <dbReference type="ARBA" id="ARBA00023033"/>
    </source>
</evidence>
<dbReference type="InterPro" id="IPR017972">
    <property type="entry name" value="Cyt_P450_CS"/>
</dbReference>
<evidence type="ECO:0000256" key="21">
    <source>
        <dbReference type="RuleBase" id="RU000461"/>
    </source>
</evidence>
<dbReference type="PROSITE" id="PS00086">
    <property type="entry name" value="CYTOCHROME_P450"/>
    <property type="match status" value="1"/>
</dbReference>
<keyword evidence="17" id="KW-0753">Steroid metabolism</keyword>
<keyword evidence="11 20" id="KW-0408">Iron</keyword>
<organism evidence="22">
    <name type="scientific">Araucaria cunninghamii</name>
    <name type="common">Hoop pine</name>
    <name type="synonym">Moreton Bay pine</name>
    <dbReference type="NCBI Taxonomy" id="56994"/>
    <lineage>
        <taxon>Eukaryota</taxon>
        <taxon>Viridiplantae</taxon>
        <taxon>Streptophyta</taxon>
        <taxon>Embryophyta</taxon>
        <taxon>Tracheophyta</taxon>
        <taxon>Spermatophyta</taxon>
        <taxon>Pinopsida</taxon>
        <taxon>Pinidae</taxon>
        <taxon>Conifers II</taxon>
        <taxon>Araucariales</taxon>
        <taxon>Araucariaceae</taxon>
        <taxon>Araucaria</taxon>
    </lineage>
</organism>
<evidence type="ECO:0000256" key="11">
    <source>
        <dbReference type="ARBA" id="ARBA00023004"/>
    </source>
</evidence>
<dbReference type="GO" id="GO:0008398">
    <property type="term" value="F:sterol 14-demethylase activity"/>
    <property type="evidence" value="ECO:0007669"/>
    <property type="project" value="UniProtKB-EC"/>
</dbReference>
<dbReference type="GO" id="GO:0008168">
    <property type="term" value="F:methyltransferase activity"/>
    <property type="evidence" value="ECO:0007669"/>
    <property type="project" value="UniProtKB-KW"/>
</dbReference>
<evidence type="ECO:0000256" key="20">
    <source>
        <dbReference type="PIRSR" id="PIRSR602403-1"/>
    </source>
</evidence>
<evidence type="ECO:0000256" key="19">
    <source>
        <dbReference type="ARBA" id="ARBA00051013"/>
    </source>
</evidence>
<dbReference type="Pfam" id="PF00067">
    <property type="entry name" value="p450"/>
    <property type="match status" value="1"/>
</dbReference>
<evidence type="ECO:0000256" key="7">
    <source>
        <dbReference type="ARBA" id="ARBA00022679"/>
    </source>
</evidence>
<dbReference type="InterPro" id="IPR036396">
    <property type="entry name" value="Cyt_P450_sf"/>
</dbReference>
<comment type="cofactor">
    <cofactor evidence="1 20">
        <name>heme</name>
        <dbReference type="ChEBI" id="CHEBI:30413"/>
    </cofactor>
</comment>
<dbReference type="PANTHER" id="PTHR24304">
    <property type="entry name" value="CYTOCHROME P450 FAMILY 7"/>
    <property type="match status" value="1"/>
</dbReference>
<dbReference type="InterPro" id="IPR050529">
    <property type="entry name" value="CYP450_sterol_14alpha_dmase"/>
</dbReference>
<keyword evidence="5" id="KW-0489">Methyltransferase</keyword>
<dbReference type="InterPro" id="IPR001128">
    <property type="entry name" value="Cyt_P450"/>
</dbReference>
<evidence type="ECO:0000256" key="3">
    <source>
        <dbReference type="ARBA" id="ARBA00010617"/>
    </source>
</evidence>
<keyword evidence="12" id="KW-0756">Sterol biosynthesis</keyword>
<accession>A0A0D6QVA5</accession>
<dbReference type="GO" id="GO:0020037">
    <property type="term" value="F:heme binding"/>
    <property type="evidence" value="ECO:0007669"/>
    <property type="project" value="InterPro"/>
</dbReference>
<keyword evidence="10 21" id="KW-0560">Oxidoreductase</keyword>
<keyword evidence="7" id="KW-0808">Transferase</keyword>
<comment type="subcellular location">
    <subcellularLocation>
        <location evidence="2">Membrane</location>
        <topology evidence="2">Single-pass membrane protein</topology>
    </subcellularLocation>
</comment>
<comment type="similarity">
    <text evidence="3 21">Belongs to the cytochrome P450 family.</text>
</comment>
<evidence type="ECO:0000256" key="10">
    <source>
        <dbReference type="ARBA" id="ARBA00023002"/>
    </source>
</evidence>
<evidence type="ECO:0000256" key="1">
    <source>
        <dbReference type="ARBA" id="ARBA00001971"/>
    </source>
</evidence>
<keyword evidence="9" id="KW-0752">Steroid biosynthesis</keyword>
<keyword evidence="6 20" id="KW-0349">Heme</keyword>
<comment type="catalytic activity">
    <reaction evidence="19">
        <text>a 14alpha-methyl steroid + 3 reduced [NADPH--hemoprotein reductase] + 3 O2 = a Delta(14) steroid + formate + 3 oxidized [NADPH--hemoprotein reductase] + 4 H2O + 4 H(+)</text>
        <dbReference type="Rhea" id="RHEA:54028"/>
        <dbReference type="Rhea" id="RHEA-COMP:11964"/>
        <dbReference type="Rhea" id="RHEA-COMP:11965"/>
        <dbReference type="ChEBI" id="CHEBI:15377"/>
        <dbReference type="ChEBI" id="CHEBI:15378"/>
        <dbReference type="ChEBI" id="CHEBI:15379"/>
        <dbReference type="ChEBI" id="CHEBI:15740"/>
        <dbReference type="ChEBI" id="CHEBI:57618"/>
        <dbReference type="ChEBI" id="CHEBI:58210"/>
        <dbReference type="ChEBI" id="CHEBI:138029"/>
        <dbReference type="ChEBI" id="CHEBI:138031"/>
        <dbReference type="EC" id="1.14.14.154"/>
    </reaction>
</comment>
<keyword evidence="15" id="KW-0472">Membrane</keyword>
<evidence type="ECO:0000256" key="12">
    <source>
        <dbReference type="ARBA" id="ARBA00023011"/>
    </source>
</evidence>
<evidence type="ECO:0000256" key="5">
    <source>
        <dbReference type="ARBA" id="ARBA00022603"/>
    </source>
</evidence>
<dbReference type="GO" id="GO:0016020">
    <property type="term" value="C:membrane"/>
    <property type="evidence" value="ECO:0007669"/>
    <property type="project" value="UniProtKB-SubCell"/>
</dbReference>
<dbReference type="GO" id="GO:0016126">
    <property type="term" value="P:sterol biosynthetic process"/>
    <property type="evidence" value="ECO:0007669"/>
    <property type="project" value="UniProtKB-KW"/>
</dbReference>
<sequence length="497" mass="56391">MASVSHLGTMDLTQNIYVQAGALILLSVVLWKFFQGILGSGSAKNLPPMVPAFPIIGGLLKFLKGPVVLLKEEYPRLGSVFTIRLLTKKVTFLIGPEVSQHFFKAPESDLSQQEVYQFNVPTFGPGVVFDVDYSIRQEQFRFFTESLRVNKLRSYVDQMIYEAESYFSKWGEEGVVDLKYELEHLIILTASRCLLGREVRDKLFEDVSSLFHDLDNGMLPISVILPYLPIPAHHRRDKAQKKLAEIFAKIINSRKCSANKEQDMLQSFIDSKYKDGRPTTESEVTGLLIAALFAGQHTSSITSTWTGAYLLSNQNYMSSVLEEQKDVMKRHGDKLDHDILAEMDVLYRCIKEALRLHPPLIVLLRSNHRDFTVTDRNGKDYFIPKGHIVATSPAFANRLPHVFKNPDAYDPDRFGLGREEDKVAGAFSYISFGGGRHGCLGEPFAYLQIKSIWSHLLRNFELELVSPFPEIDWNAMVVGVKDKVMVRYKRRAISVNC</sequence>
<evidence type="ECO:0000256" key="4">
    <source>
        <dbReference type="ARBA" id="ARBA00022516"/>
    </source>
</evidence>
<dbReference type="AlphaFoldDB" id="A0A0D6QVA5"/>
<evidence type="ECO:0000256" key="6">
    <source>
        <dbReference type="ARBA" id="ARBA00022617"/>
    </source>
</evidence>